<dbReference type="PANTHER" id="PTHR45586:SF1">
    <property type="entry name" value="LIPOPOLYSACCHARIDE ASSEMBLY PROTEIN B"/>
    <property type="match status" value="1"/>
</dbReference>
<organism evidence="3">
    <name type="scientific">marine sediment metagenome</name>
    <dbReference type="NCBI Taxonomy" id="412755"/>
    <lineage>
        <taxon>unclassified sequences</taxon>
        <taxon>metagenomes</taxon>
        <taxon>ecological metagenomes</taxon>
    </lineage>
</organism>
<keyword evidence="1" id="KW-0677">Repeat</keyword>
<dbReference type="AlphaFoldDB" id="A0A0F9FQX3"/>
<sequence length="519" mass="60300">FVCIFTLGSEKVLAEFRKRSKIDFLSRNETKVYANFCTGYYLMLEHRWEEAIESFKKALESNQHAEKIHNLLATCYFQLDKKDEALFHIEEVAQLKPDDFGIHYTLGSIYASEGEGEKAVYEYERAGGCALEDIDKVFVADMLHRLANLYLKNGDLEKATSTYKKILDAKLTNEPAGIHLKLGQIYLERKRVEEALKEFVKVKESDSDLESISFYLAVCYEELKDYDNAIAELKTFIERHPEAWFMRISLSNICEKVRHFEMAEFEREKAFEILKENVGDGSTNLREYIVLSQLFQKKGENRQAIETLQTAISNITNEDNEALKEIHLLMANVYYEMNEHKNVVKVLRKVLQTNPDCHQASNFLGYFFVERGEKLDEALSLIENALSFEPNNGAYLDSLGWAYYKLATERDSKKIMIALQKLVEASEYAEDPEIVEHIGDVYYSLGFWEEAQKRWETALKQWEKVTKGLPSHLIHETARELKAVRIIQKKLEKLQDLEVMEYSVERLKSGERLVSKQVQ</sequence>
<evidence type="ECO:0000256" key="1">
    <source>
        <dbReference type="ARBA" id="ARBA00022737"/>
    </source>
</evidence>
<feature type="non-terminal residue" evidence="3">
    <location>
        <position position="1"/>
    </location>
</feature>
<dbReference type="PROSITE" id="PS50005">
    <property type="entry name" value="TPR"/>
    <property type="match status" value="4"/>
</dbReference>
<dbReference type="SUPFAM" id="SSF48452">
    <property type="entry name" value="TPR-like"/>
    <property type="match status" value="2"/>
</dbReference>
<dbReference type="EMBL" id="LAZR01020431">
    <property type="protein sequence ID" value="KKL88904.1"/>
    <property type="molecule type" value="Genomic_DNA"/>
</dbReference>
<comment type="caution">
    <text evidence="3">The sequence shown here is derived from an EMBL/GenBank/DDBJ whole genome shotgun (WGS) entry which is preliminary data.</text>
</comment>
<dbReference type="Gene3D" id="1.25.40.10">
    <property type="entry name" value="Tetratricopeptide repeat domain"/>
    <property type="match status" value="3"/>
</dbReference>
<dbReference type="InterPro" id="IPR011990">
    <property type="entry name" value="TPR-like_helical_dom_sf"/>
</dbReference>
<proteinExistence type="predicted"/>
<dbReference type="Pfam" id="PF13174">
    <property type="entry name" value="TPR_6"/>
    <property type="match status" value="1"/>
</dbReference>
<dbReference type="InterPro" id="IPR019734">
    <property type="entry name" value="TPR_rpt"/>
</dbReference>
<dbReference type="Pfam" id="PF14559">
    <property type="entry name" value="TPR_19"/>
    <property type="match status" value="1"/>
</dbReference>
<reference evidence="3" key="1">
    <citation type="journal article" date="2015" name="Nature">
        <title>Complex archaea that bridge the gap between prokaryotes and eukaryotes.</title>
        <authorList>
            <person name="Spang A."/>
            <person name="Saw J.H."/>
            <person name="Jorgensen S.L."/>
            <person name="Zaremba-Niedzwiedzka K."/>
            <person name="Martijn J."/>
            <person name="Lind A.E."/>
            <person name="van Eijk R."/>
            <person name="Schleper C."/>
            <person name="Guy L."/>
            <person name="Ettema T.J."/>
        </authorList>
    </citation>
    <scope>NUCLEOTIDE SEQUENCE</scope>
</reference>
<dbReference type="SMART" id="SM00028">
    <property type="entry name" value="TPR"/>
    <property type="match status" value="9"/>
</dbReference>
<accession>A0A0F9FQX3</accession>
<evidence type="ECO:0000313" key="3">
    <source>
        <dbReference type="EMBL" id="KKL88904.1"/>
    </source>
</evidence>
<name>A0A0F9FQX3_9ZZZZ</name>
<dbReference type="Pfam" id="PF13432">
    <property type="entry name" value="TPR_16"/>
    <property type="match status" value="1"/>
</dbReference>
<protein>
    <submittedName>
        <fullName evidence="3">Uncharacterized protein</fullName>
    </submittedName>
</protein>
<dbReference type="InterPro" id="IPR051012">
    <property type="entry name" value="CellSynth/LPSAsmb/PSIAsmb"/>
</dbReference>
<evidence type="ECO:0000256" key="2">
    <source>
        <dbReference type="ARBA" id="ARBA00022803"/>
    </source>
</evidence>
<keyword evidence="2" id="KW-0802">TPR repeat</keyword>
<dbReference type="PANTHER" id="PTHR45586">
    <property type="entry name" value="TPR REPEAT-CONTAINING PROTEIN PA4667"/>
    <property type="match status" value="1"/>
</dbReference>
<gene>
    <name evidence="3" type="ORF">LCGC14_1920030</name>
</gene>